<accession>A0A9Y2ET61</accession>
<evidence type="ECO:0000313" key="6">
    <source>
        <dbReference type="EMBL" id="WIW71176.1"/>
    </source>
</evidence>
<evidence type="ECO:0000256" key="2">
    <source>
        <dbReference type="ARBA" id="ARBA00022692"/>
    </source>
</evidence>
<dbReference type="GO" id="GO:0016020">
    <property type="term" value="C:membrane"/>
    <property type="evidence" value="ECO:0007669"/>
    <property type="project" value="UniProtKB-SubCell"/>
</dbReference>
<organism evidence="6 7">
    <name type="scientific">Selenobaculum gibii</name>
    <dbReference type="NCBI Taxonomy" id="3054208"/>
    <lineage>
        <taxon>Bacteria</taxon>
        <taxon>Bacillati</taxon>
        <taxon>Bacillota</taxon>
        <taxon>Negativicutes</taxon>
        <taxon>Selenomonadales</taxon>
        <taxon>Selenomonadaceae</taxon>
        <taxon>Selenobaculum</taxon>
    </lineage>
</organism>
<dbReference type="PANTHER" id="PTHR30249:SF3">
    <property type="entry name" value="MUREIN HYDROLASE EXPORT REGULATOR"/>
    <property type="match status" value="1"/>
</dbReference>
<dbReference type="KEGG" id="sgbi:P3F81_02265"/>
<sequence>MSIVFIIASILLTVIIYLVSKRIYIKTGKMVFSPIILCPVIIIAFLMFFHIPYESYAKGGNWLSYMLQPATVALAVPMYKYRATVKKYLFEIMISVTGGAIVAIVSSMLIAQFLGVNSTFVTSLAPRSVTTPIAMSVSEIIGGNPSITAVFVICTGIIGAVLTSVILKYLPIKNPVTKGMLFGISAHGTGTSKAYEAGQVEGTIASLAMIFMGIITTVIAPEVVDLCVHILVK</sequence>
<evidence type="ECO:0000256" key="1">
    <source>
        <dbReference type="ARBA" id="ARBA00004141"/>
    </source>
</evidence>
<evidence type="ECO:0000256" key="5">
    <source>
        <dbReference type="SAM" id="Phobius"/>
    </source>
</evidence>
<keyword evidence="4 5" id="KW-0472">Membrane</keyword>
<feature type="transmembrane region" description="Helical" evidence="5">
    <location>
        <begin position="62"/>
        <end position="81"/>
    </location>
</feature>
<dbReference type="AlphaFoldDB" id="A0A9Y2ET61"/>
<feature type="transmembrane region" description="Helical" evidence="5">
    <location>
        <begin position="6"/>
        <end position="24"/>
    </location>
</feature>
<dbReference type="PANTHER" id="PTHR30249">
    <property type="entry name" value="PUTATIVE SEROTONIN TRANSPORTER"/>
    <property type="match status" value="1"/>
</dbReference>
<evidence type="ECO:0000256" key="4">
    <source>
        <dbReference type="ARBA" id="ARBA00023136"/>
    </source>
</evidence>
<dbReference type="RefSeq" id="WP_309320586.1">
    <property type="nucleotide sequence ID" value="NZ_CP120678.1"/>
</dbReference>
<reference evidence="6" key="1">
    <citation type="submission" date="2023-03" db="EMBL/GenBank/DDBJ databases">
        <title>Selenobaculum gbiensis gen. nov. sp. nov., a new bacterium isolated from the gut microbiota of IBD patient.</title>
        <authorList>
            <person name="Yeo S."/>
            <person name="Park H."/>
            <person name="Huh C.S."/>
        </authorList>
    </citation>
    <scope>NUCLEOTIDE SEQUENCE</scope>
    <source>
        <strain evidence="6">ICN-92133</strain>
    </source>
</reference>
<feature type="transmembrane region" description="Helical" evidence="5">
    <location>
        <begin position="88"/>
        <end position="114"/>
    </location>
</feature>
<proteinExistence type="predicted"/>
<name>A0A9Y2ET61_9FIRM</name>
<protein>
    <submittedName>
        <fullName evidence="6">LrgB family protein</fullName>
    </submittedName>
</protein>
<dbReference type="InterPro" id="IPR007300">
    <property type="entry name" value="CidB/LrgB"/>
</dbReference>
<keyword evidence="3 5" id="KW-1133">Transmembrane helix</keyword>
<keyword evidence="7" id="KW-1185">Reference proteome</keyword>
<dbReference type="Proteomes" id="UP001243623">
    <property type="component" value="Chromosome"/>
</dbReference>
<dbReference type="EMBL" id="CP120678">
    <property type="protein sequence ID" value="WIW71176.1"/>
    <property type="molecule type" value="Genomic_DNA"/>
</dbReference>
<dbReference type="Pfam" id="PF04172">
    <property type="entry name" value="LrgB"/>
    <property type="match status" value="1"/>
</dbReference>
<feature type="transmembrane region" description="Helical" evidence="5">
    <location>
        <begin position="31"/>
        <end position="50"/>
    </location>
</feature>
<comment type="subcellular location">
    <subcellularLocation>
        <location evidence="1">Membrane</location>
        <topology evidence="1">Multi-pass membrane protein</topology>
    </subcellularLocation>
</comment>
<evidence type="ECO:0000313" key="7">
    <source>
        <dbReference type="Proteomes" id="UP001243623"/>
    </source>
</evidence>
<keyword evidence="2 5" id="KW-0812">Transmembrane</keyword>
<evidence type="ECO:0000256" key="3">
    <source>
        <dbReference type="ARBA" id="ARBA00022989"/>
    </source>
</evidence>
<gene>
    <name evidence="6" type="ORF">P3F81_02265</name>
</gene>
<feature type="transmembrane region" description="Helical" evidence="5">
    <location>
        <begin position="147"/>
        <end position="170"/>
    </location>
</feature>